<dbReference type="Pfam" id="PF05424">
    <property type="entry name" value="Duffy_binding"/>
    <property type="match status" value="1"/>
</dbReference>
<evidence type="ECO:0000259" key="6">
    <source>
        <dbReference type="Pfam" id="PF22672"/>
    </source>
</evidence>
<dbReference type="Pfam" id="PF18562">
    <property type="entry name" value="CIDR1_gamma"/>
    <property type="match status" value="1"/>
</dbReference>
<evidence type="ECO:0000313" key="7">
    <source>
        <dbReference type="EMBL" id="ETW27069.1"/>
    </source>
</evidence>
<dbReference type="SUPFAM" id="SSF140924">
    <property type="entry name" value="Duffy binding domain-like"/>
    <property type="match status" value="2"/>
</dbReference>
<dbReference type="Proteomes" id="UP000030656">
    <property type="component" value="Unassembled WGS sequence"/>
</dbReference>
<feature type="region of interest" description="Disordered" evidence="1">
    <location>
        <begin position="143"/>
        <end position="221"/>
    </location>
</feature>
<reference evidence="7 8" key="1">
    <citation type="submission" date="2013-02" db="EMBL/GenBank/DDBJ databases">
        <title>The Genome Annotation of Plasmodium falciparum FCH/4.</title>
        <authorList>
            <consortium name="The Broad Institute Genome Sequencing Platform"/>
            <consortium name="The Broad Institute Genome Sequencing Center for Infectious Disease"/>
            <person name="Neafsey D."/>
            <person name="Hoffman S."/>
            <person name="Volkman S."/>
            <person name="Rosenthal P."/>
            <person name="Walker B."/>
            <person name="Young S.K."/>
            <person name="Zeng Q."/>
            <person name="Gargeya S."/>
            <person name="Fitzgerald M."/>
            <person name="Haas B."/>
            <person name="Abouelleil A."/>
            <person name="Allen A.W."/>
            <person name="Alvarado L."/>
            <person name="Arachchi H.M."/>
            <person name="Berlin A.M."/>
            <person name="Chapman S.B."/>
            <person name="Gainer-Dewar J."/>
            <person name="Goldberg J."/>
            <person name="Griggs A."/>
            <person name="Gujja S."/>
            <person name="Hansen M."/>
            <person name="Howarth C."/>
            <person name="Imamovic A."/>
            <person name="Ireland A."/>
            <person name="Larimer J."/>
            <person name="McCowan C."/>
            <person name="Murphy C."/>
            <person name="Pearson M."/>
            <person name="Poon T.W."/>
            <person name="Priest M."/>
            <person name="Roberts A."/>
            <person name="Saif S."/>
            <person name="Shea T."/>
            <person name="Sisk P."/>
            <person name="Sykes S."/>
            <person name="Wortman J."/>
            <person name="Nusbaum C."/>
            <person name="Birren B."/>
        </authorList>
    </citation>
    <scope>NUCLEOTIDE SEQUENCE [LARGE SCALE GENOMIC DNA]</scope>
    <source>
        <strain evidence="7 8">FCH/4</strain>
    </source>
</reference>
<feature type="non-terminal residue" evidence="7">
    <location>
        <position position="796"/>
    </location>
</feature>
<dbReference type="InterPro" id="IPR004258">
    <property type="entry name" value="DBL"/>
</dbReference>
<keyword evidence="2" id="KW-0472">Membrane</keyword>
<dbReference type="FunFam" id="1.20.58.1930:FF:000001">
    <property type="entry name" value="Erythrocyte membrane protein 1, PfEMP1"/>
    <property type="match status" value="1"/>
</dbReference>
<keyword evidence="2" id="KW-0812">Transmembrane</keyword>
<dbReference type="InterPro" id="IPR054595">
    <property type="entry name" value="DBL_C"/>
</dbReference>
<gene>
    <name evidence="7" type="ORF">PFFCH_05508</name>
</gene>
<evidence type="ECO:0008006" key="9">
    <source>
        <dbReference type="Google" id="ProtNLM"/>
    </source>
</evidence>
<dbReference type="GO" id="GO:0046789">
    <property type="term" value="F:host cell surface receptor binding"/>
    <property type="evidence" value="ECO:0007669"/>
    <property type="project" value="InterPro"/>
</dbReference>
<evidence type="ECO:0000259" key="3">
    <source>
        <dbReference type="Pfam" id="PF03011"/>
    </source>
</evidence>
<evidence type="ECO:0000313" key="8">
    <source>
        <dbReference type="Proteomes" id="UP000030656"/>
    </source>
</evidence>
<evidence type="ECO:0000259" key="4">
    <source>
        <dbReference type="Pfam" id="PF05424"/>
    </source>
</evidence>
<dbReference type="Pfam" id="PF22672">
    <property type="entry name" value="DBL_C"/>
    <property type="match status" value="1"/>
</dbReference>
<feature type="compositionally biased region" description="Polar residues" evidence="1">
    <location>
        <begin position="143"/>
        <end position="156"/>
    </location>
</feature>
<feature type="compositionally biased region" description="Low complexity" evidence="1">
    <location>
        <begin position="198"/>
        <end position="212"/>
    </location>
</feature>
<dbReference type="Gene3D" id="1.20.58.830">
    <property type="match status" value="1"/>
</dbReference>
<feature type="domain" description="Cysteine-rich interdomain region 1 gamma" evidence="5">
    <location>
        <begin position="430"/>
        <end position="484"/>
    </location>
</feature>
<evidence type="ECO:0000256" key="2">
    <source>
        <dbReference type="SAM" id="Phobius"/>
    </source>
</evidence>
<dbReference type="AlphaFoldDB" id="A0A024VEB5"/>
<name>A0A024VEB5_PLAFA</name>
<dbReference type="EMBL" id="KI928116">
    <property type="protein sequence ID" value="ETW27069.1"/>
    <property type="molecule type" value="Genomic_DNA"/>
</dbReference>
<dbReference type="Gene3D" id="1.20.1310.20">
    <property type="entry name" value="Duffy-antigen binding domain"/>
    <property type="match status" value="1"/>
</dbReference>
<dbReference type="InterPro" id="IPR008602">
    <property type="entry name" value="Duffy-antigen-binding"/>
</dbReference>
<dbReference type="InterPro" id="IPR042202">
    <property type="entry name" value="Duffy-ag-bd_sf"/>
</dbReference>
<dbReference type="Pfam" id="PF03011">
    <property type="entry name" value="PFEMP"/>
    <property type="match status" value="1"/>
</dbReference>
<feature type="domain" description="Duffy-binding-like" evidence="3">
    <location>
        <begin position="502"/>
        <end position="646"/>
    </location>
</feature>
<protein>
    <recommendedName>
        <fullName evidence="9">Duffy-binding-like domain-containing protein</fullName>
    </recommendedName>
</protein>
<organism evidence="7 8">
    <name type="scientific">Plasmodium falciparum FCH/4</name>
    <dbReference type="NCBI Taxonomy" id="1036724"/>
    <lineage>
        <taxon>Eukaryota</taxon>
        <taxon>Sar</taxon>
        <taxon>Alveolata</taxon>
        <taxon>Apicomplexa</taxon>
        <taxon>Aconoidasida</taxon>
        <taxon>Haemosporida</taxon>
        <taxon>Plasmodiidae</taxon>
        <taxon>Plasmodium</taxon>
        <taxon>Plasmodium (Laverania)</taxon>
    </lineage>
</organism>
<reference evidence="7 8" key="2">
    <citation type="submission" date="2013-02" db="EMBL/GenBank/DDBJ databases">
        <title>The Genome Sequence of Plasmodium falciparum FCH/4.</title>
        <authorList>
            <consortium name="The Broad Institute Genome Sequencing Platform"/>
            <consortium name="The Broad Institute Genome Sequencing Center for Infectious Disease"/>
            <person name="Neafsey D."/>
            <person name="Cheeseman I."/>
            <person name="Volkman S."/>
            <person name="Adams J."/>
            <person name="Walker B."/>
            <person name="Young S.K."/>
            <person name="Zeng Q."/>
            <person name="Gargeya S."/>
            <person name="Fitzgerald M."/>
            <person name="Haas B."/>
            <person name="Abouelleil A."/>
            <person name="Alvarado L."/>
            <person name="Arachchi H.M."/>
            <person name="Berlin A.M."/>
            <person name="Chapman S.B."/>
            <person name="Dewar J."/>
            <person name="Goldberg J."/>
            <person name="Griggs A."/>
            <person name="Gujja S."/>
            <person name="Hansen M."/>
            <person name="Howarth C."/>
            <person name="Imamovic A."/>
            <person name="Larimer J."/>
            <person name="McCowan C."/>
            <person name="Murphy C."/>
            <person name="Neiman D."/>
            <person name="Pearson M."/>
            <person name="Priest M."/>
            <person name="Roberts A."/>
            <person name="Saif S."/>
            <person name="Shea T."/>
            <person name="Sisk P."/>
            <person name="Sykes S."/>
            <person name="Wortman J."/>
            <person name="Nusbaum C."/>
            <person name="Birren B."/>
        </authorList>
    </citation>
    <scope>NUCLEOTIDE SEQUENCE [LARGE SCALE GENOMIC DNA]</scope>
    <source>
        <strain evidence="7 8">FCH/4</strain>
    </source>
</reference>
<feature type="domain" description="Duffy-antigen binding" evidence="4">
    <location>
        <begin position="36"/>
        <end position="152"/>
    </location>
</feature>
<keyword evidence="2" id="KW-1133">Transmembrane helix</keyword>
<evidence type="ECO:0000259" key="5">
    <source>
        <dbReference type="Pfam" id="PF18562"/>
    </source>
</evidence>
<sequence>MWGNWNSGYKEEKKPQGGVGSPQLPQPGSGSDDSDHPQNQLASGTIPPAFLRQMFYTLGDYRDIVVRGVADDKNGGNNIVVDTSDDKDAMQKIQKKIKDIVEKPNGGTPPGKTSDNPRVKWWKTNGQHIWNGMICALTYTENTSGPKGQTSITQDPSLKGALLDDSGKKPKTKNNNGPDYTYENVELKDNDENGGPRSGSSTTSQTTQSLPSGEKKPPKLSDFVLRPPYFRYLEEWGESFCRERRKRLEKIKGECTEDGDTQKYSGDGEACDKIHNEDGTVPDLEGPSCATPCGLYKRWIGRKKIEFTKQSGAYDGQKTKYEEERTGAEGNSGIYDQNFVGKLRKDYKSIGLFLNSLKSGPCSKKDNDNAEDNIDFGDEGKTFKPATNCAPCSKFKVNCKNVNCHKTKGNNCNGITDITKDNIETMGNFTQEVTMLVSDDSKSGSGFKGNGLEPCRSADIFKGFREDVWKCVNICGLDVCGLKNGNGSIDKDQKQIIIIRALLRRWVEYFLEDYNRIKHKISHCIKNGENKCINGCNKKCTCVEQWIQKKRTEWETIRDRFNEQYKNETPDDYNVRSFLETWIPQIPVANANNDGKKLIKLSQFDNSCGCCASASSTNGKNEDAIDCMLDKLGEKAKTCEQKHDENGDKKCNETLPETIDETFDNDIEIEEAKKNMMPTICNDVIKPEEETDDKCGKQDEEEKDDKKEKGDGGENRGSEGPKPAEPPSSSTEDSGGPKTNEDTPVIKPEEDPLPPAPADEPFDSTILQTTIPFGVALALGSIAFLFLKVKENIYIC</sequence>
<feature type="region of interest" description="Disordered" evidence="1">
    <location>
        <begin position="678"/>
        <end position="763"/>
    </location>
</feature>
<feature type="compositionally biased region" description="Basic and acidic residues" evidence="1">
    <location>
        <begin position="685"/>
        <end position="719"/>
    </location>
</feature>
<feature type="compositionally biased region" description="Polar residues" evidence="1">
    <location>
        <begin position="26"/>
        <end position="43"/>
    </location>
</feature>
<accession>A0A024VEB5</accession>
<evidence type="ECO:0000256" key="1">
    <source>
        <dbReference type="SAM" id="MobiDB-lite"/>
    </source>
</evidence>
<feature type="region of interest" description="Disordered" evidence="1">
    <location>
        <begin position="1"/>
        <end position="45"/>
    </location>
</feature>
<dbReference type="InterPro" id="IPR041480">
    <property type="entry name" value="CIDR1_gamma"/>
</dbReference>
<feature type="transmembrane region" description="Helical" evidence="2">
    <location>
        <begin position="766"/>
        <end position="787"/>
    </location>
</feature>
<proteinExistence type="predicted"/>
<feature type="domain" description="Duffy-binding-like" evidence="6">
    <location>
        <begin position="235"/>
        <end position="386"/>
    </location>
</feature>
<dbReference type="FunFam" id="1.20.58.830:FF:000001">
    <property type="entry name" value="Erythrocyte membrane protein 1, PfEMP1"/>
    <property type="match status" value="1"/>
</dbReference>
<dbReference type="OrthoDB" id="10574214at2759"/>
<dbReference type="Gene3D" id="1.20.58.1930">
    <property type="match status" value="1"/>
</dbReference>
<dbReference type="GO" id="GO:0016020">
    <property type="term" value="C:membrane"/>
    <property type="evidence" value="ECO:0007669"/>
    <property type="project" value="InterPro"/>
</dbReference>